<sequence length="70" mass="7618">MILLSPRGVKLASSLHPIRRQFNKTAVLKITLKENLRPPGDAVPSSSLLFLEGAKAAVVLKSSRAERLLI</sequence>
<evidence type="ECO:0000313" key="1">
    <source>
        <dbReference type="EMBL" id="OPJ77536.1"/>
    </source>
</evidence>
<dbReference type="AlphaFoldDB" id="A0A1V4JZC9"/>
<evidence type="ECO:0000313" key="2">
    <source>
        <dbReference type="Proteomes" id="UP000190648"/>
    </source>
</evidence>
<dbReference type="EMBL" id="LSYS01005418">
    <property type="protein sequence ID" value="OPJ77536.1"/>
    <property type="molecule type" value="Genomic_DNA"/>
</dbReference>
<accession>A0A1V4JZC9</accession>
<protein>
    <submittedName>
        <fullName evidence="1">Uncharacterized protein</fullName>
    </submittedName>
</protein>
<dbReference type="Proteomes" id="UP000190648">
    <property type="component" value="Unassembled WGS sequence"/>
</dbReference>
<comment type="caution">
    <text evidence="1">The sequence shown here is derived from an EMBL/GenBank/DDBJ whole genome shotgun (WGS) entry which is preliminary data.</text>
</comment>
<proteinExistence type="predicted"/>
<name>A0A1V4JZC9_PATFA</name>
<gene>
    <name evidence="1" type="ORF">AV530_019787</name>
</gene>
<keyword evidence="2" id="KW-1185">Reference proteome</keyword>
<organism evidence="1 2">
    <name type="scientific">Patagioenas fasciata monilis</name>
    <dbReference type="NCBI Taxonomy" id="372326"/>
    <lineage>
        <taxon>Eukaryota</taxon>
        <taxon>Metazoa</taxon>
        <taxon>Chordata</taxon>
        <taxon>Craniata</taxon>
        <taxon>Vertebrata</taxon>
        <taxon>Euteleostomi</taxon>
        <taxon>Archelosauria</taxon>
        <taxon>Archosauria</taxon>
        <taxon>Dinosauria</taxon>
        <taxon>Saurischia</taxon>
        <taxon>Theropoda</taxon>
        <taxon>Coelurosauria</taxon>
        <taxon>Aves</taxon>
        <taxon>Neognathae</taxon>
        <taxon>Neoaves</taxon>
        <taxon>Columbimorphae</taxon>
        <taxon>Columbiformes</taxon>
        <taxon>Columbidae</taxon>
        <taxon>Patagioenas</taxon>
    </lineage>
</organism>
<reference evidence="1 2" key="1">
    <citation type="submission" date="2016-02" db="EMBL/GenBank/DDBJ databases">
        <title>Band-tailed pigeon sequencing and assembly.</title>
        <authorList>
            <person name="Soares A.E."/>
            <person name="Novak B.J."/>
            <person name="Rice E.S."/>
            <person name="O'Connell B."/>
            <person name="Chang D."/>
            <person name="Weber S."/>
            <person name="Shapiro B."/>
        </authorList>
    </citation>
    <scope>NUCLEOTIDE SEQUENCE [LARGE SCALE GENOMIC DNA]</scope>
    <source>
        <strain evidence="1">BTP2013</strain>
        <tissue evidence="1">Blood</tissue>
    </source>
</reference>